<dbReference type="InterPro" id="IPR001810">
    <property type="entry name" value="F-box_dom"/>
</dbReference>
<sequence length="229" mass="25606">MAVGKIQREESIAAGLKFVRSTSIMGRKRVVLSRTVDSANCWHSPKRLSRMSSMERLNRLEALPQDILIKILCKVDHSDLKQLVLVSKTVNGATLIAKRLHFAFSTPSSKPVFRRHEISEEAPNAPMQQRVAKSRLDGGKVSSVAIALFRSLEGEWPQSQLDSEIAMRKAPTIRSYHRKLSIMHGKGRGSLMRQKSFVRSSSVPAVPELSKRKLLMAERAYLTNGSSTK</sequence>
<proteinExistence type="predicted"/>
<dbReference type="Proteomes" id="UP001055439">
    <property type="component" value="Chromosome 8"/>
</dbReference>
<dbReference type="OrthoDB" id="786450at2759"/>
<name>A0A9E7HJI9_9LILI</name>
<protein>
    <submittedName>
        <fullName evidence="2">F-box protein</fullName>
    </submittedName>
</protein>
<dbReference type="EMBL" id="CP097510">
    <property type="protein sequence ID" value="URE31239.1"/>
    <property type="molecule type" value="Genomic_DNA"/>
</dbReference>
<dbReference type="SUPFAM" id="SSF81383">
    <property type="entry name" value="F-box domain"/>
    <property type="match status" value="1"/>
</dbReference>
<dbReference type="InterPro" id="IPR036047">
    <property type="entry name" value="F-box-like_dom_sf"/>
</dbReference>
<dbReference type="Pfam" id="PF00646">
    <property type="entry name" value="F-box"/>
    <property type="match status" value="1"/>
</dbReference>
<dbReference type="PANTHER" id="PTHR34049">
    <property type="entry name" value="F-BOX PROTEIN SKIP27"/>
    <property type="match status" value="1"/>
</dbReference>
<keyword evidence="3" id="KW-1185">Reference proteome</keyword>
<dbReference type="AlphaFoldDB" id="A0A9E7HJI9"/>
<accession>A0A9E7HJI9</accession>
<evidence type="ECO:0000259" key="1">
    <source>
        <dbReference type="Pfam" id="PF00646"/>
    </source>
</evidence>
<evidence type="ECO:0000313" key="3">
    <source>
        <dbReference type="Proteomes" id="UP001055439"/>
    </source>
</evidence>
<dbReference type="CDD" id="cd09917">
    <property type="entry name" value="F-box_SF"/>
    <property type="match status" value="1"/>
</dbReference>
<reference evidence="2" key="1">
    <citation type="submission" date="2022-05" db="EMBL/GenBank/DDBJ databases">
        <title>The Musa troglodytarum L. genome provides insights into the mechanism of non-climacteric behaviour and enrichment of carotenoids.</title>
        <authorList>
            <person name="Wang J."/>
        </authorList>
    </citation>
    <scope>NUCLEOTIDE SEQUENCE</scope>
    <source>
        <tissue evidence="2">Leaf</tissue>
    </source>
</reference>
<dbReference type="InterPro" id="IPR045286">
    <property type="entry name" value="FBS1-like"/>
</dbReference>
<evidence type="ECO:0000313" key="2">
    <source>
        <dbReference type="EMBL" id="URE31239.1"/>
    </source>
</evidence>
<gene>
    <name evidence="2" type="ORF">MUK42_06182</name>
</gene>
<organism evidence="2 3">
    <name type="scientific">Musa troglodytarum</name>
    <name type="common">fe'i banana</name>
    <dbReference type="NCBI Taxonomy" id="320322"/>
    <lineage>
        <taxon>Eukaryota</taxon>
        <taxon>Viridiplantae</taxon>
        <taxon>Streptophyta</taxon>
        <taxon>Embryophyta</taxon>
        <taxon>Tracheophyta</taxon>
        <taxon>Spermatophyta</taxon>
        <taxon>Magnoliopsida</taxon>
        <taxon>Liliopsida</taxon>
        <taxon>Zingiberales</taxon>
        <taxon>Musaceae</taxon>
        <taxon>Musa</taxon>
    </lineage>
</organism>
<feature type="domain" description="F-box" evidence="1">
    <location>
        <begin position="61"/>
        <end position="89"/>
    </location>
</feature>
<dbReference type="PANTHER" id="PTHR34049:SF1">
    <property type="entry name" value="F-BOX PROTEIN SKIP27"/>
    <property type="match status" value="1"/>
</dbReference>